<dbReference type="InterPro" id="IPR009045">
    <property type="entry name" value="Zn_M74/Hedgehog-like"/>
</dbReference>
<protein>
    <recommendedName>
        <fullName evidence="5">Peptidase M15</fullName>
    </recommendedName>
</protein>
<feature type="domain" description="Peptidase M15C" evidence="2">
    <location>
        <begin position="196"/>
        <end position="257"/>
    </location>
</feature>
<accession>J8E9X1</accession>
<evidence type="ECO:0000259" key="2">
    <source>
        <dbReference type="Pfam" id="PF13539"/>
    </source>
</evidence>
<evidence type="ECO:0000313" key="4">
    <source>
        <dbReference type="Proteomes" id="UP000006997"/>
    </source>
</evidence>
<dbReference type="SUPFAM" id="SSF55166">
    <property type="entry name" value="Hedgehog/DD-peptidase"/>
    <property type="match status" value="1"/>
</dbReference>
<dbReference type="Gene3D" id="3.30.1380.10">
    <property type="match status" value="1"/>
</dbReference>
<evidence type="ECO:0000259" key="1">
    <source>
        <dbReference type="Pfam" id="PF01471"/>
    </source>
</evidence>
<dbReference type="HOGENOM" id="CLU_1003439_0_0_9"/>
<comment type="caution">
    <text evidence="3">The sequence shown here is derived from an EMBL/GenBank/DDBJ whole genome shotgun (WGS) entry which is preliminary data.</text>
</comment>
<dbReference type="CDD" id="cd14845">
    <property type="entry name" value="L-Ala-D-Glu_peptidase_like"/>
    <property type="match status" value="1"/>
</dbReference>
<dbReference type="AlphaFoldDB" id="J8E9X1"/>
<dbReference type="PATRIC" id="fig|1053219.3.peg.5336"/>
<dbReference type="RefSeq" id="WP_002161910.1">
    <property type="nucleotide sequence ID" value="NZ_JH792115.1"/>
</dbReference>
<evidence type="ECO:0008006" key="5">
    <source>
        <dbReference type="Google" id="ProtNLM"/>
    </source>
</evidence>
<feature type="domain" description="Peptidoglycan binding-like" evidence="1">
    <location>
        <begin position="16"/>
        <end position="70"/>
    </location>
</feature>
<dbReference type="InterPro" id="IPR002477">
    <property type="entry name" value="Peptidoglycan-bd-like"/>
</dbReference>
<dbReference type="Pfam" id="PF01471">
    <property type="entry name" value="PG_binding_1"/>
    <property type="match status" value="2"/>
</dbReference>
<name>J8E9X1_BACCE</name>
<dbReference type="InterPro" id="IPR036365">
    <property type="entry name" value="PGBD-like_sf"/>
</dbReference>
<dbReference type="InterPro" id="IPR039561">
    <property type="entry name" value="Peptidase_M15C"/>
</dbReference>
<reference evidence="3 4" key="1">
    <citation type="submission" date="2012-04" db="EMBL/GenBank/DDBJ databases">
        <title>The Genome Sequence of Bacillus cereus MC67.</title>
        <authorList>
            <consortium name="The Broad Institute Genome Sequencing Platform"/>
            <consortium name="The Broad Institute Genome Sequencing Center for Infectious Disease"/>
            <person name="Feldgarden M."/>
            <person name="Van der Auwera G.A."/>
            <person name="Mahillon J."/>
            <person name="Duprez V."/>
            <person name="Timmery S."/>
            <person name="Mattelet C."/>
            <person name="Dierick K."/>
            <person name="Sun M."/>
            <person name="Yu Z."/>
            <person name="Zhu L."/>
            <person name="Hu X."/>
            <person name="Shank E.B."/>
            <person name="Swiecicka I."/>
            <person name="Hansen B.M."/>
            <person name="Andrup L."/>
            <person name="Young S.K."/>
            <person name="Zeng Q."/>
            <person name="Gargeya S."/>
            <person name="Fitzgerald M."/>
            <person name="Haas B."/>
            <person name="Abouelleil A."/>
            <person name="Alvarado L."/>
            <person name="Arachchi H.M."/>
            <person name="Berlin A."/>
            <person name="Chapman S.B."/>
            <person name="Goldberg J."/>
            <person name="Griggs A."/>
            <person name="Gujja S."/>
            <person name="Hansen M."/>
            <person name="Howarth C."/>
            <person name="Imamovic A."/>
            <person name="Larimer J."/>
            <person name="McCowen C."/>
            <person name="Montmayeur A."/>
            <person name="Murphy C."/>
            <person name="Neiman D."/>
            <person name="Pearson M."/>
            <person name="Priest M."/>
            <person name="Roberts A."/>
            <person name="Saif S."/>
            <person name="Shea T."/>
            <person name="Sisk P."/>
            <person name="Sykes S."/>
            <person name="Wortman J."/>
            <person name="Nusbaum C."/>
            <person name="Birren B."/>
        </authorList>
    </citation>
    <scope>NUCLEOTIDE SEQUENCE [LARGE SCALE GENOMIC DNA]</scope>
    <source>
        <strain evidence="3 4">MC67</strain>
    </source>
</reference>
<dbReference type="Proteomes" id="UP000006997">
    <property type="component" value="Unassembled WGS sequence"/>
</dbReference>
<dbReference type="EMBL" id="AHEN01000050">
    <property type="protein sequence ID" value="EJQ93791.1"/>
    <property type="molecule type" value="Genomic_DNA"/>
</dbReference>
<dbReference type="SUPFAM" id="SSF47090">
    <property type="entry name" value="PGBD-like"/>
    <property type="match status" value="2"/>
</dbReference>
<organism evidence="3 4">
    <name type="scientific">Bacillus cereus MC67</name>
    <dbReference type="NCBI Taxonomy" id="1053219"/>
    <lineage>
        <taxon>Bacteria</taxon>
        <taxon>Bacillati</taxon>
        <taxon>Bacillota</taxon>
        <taxon>Bacilli</taxon>
        <taxon>Bacillales</taxon>
        <taxon>Bacillaceae</taxon>
        <taxon>Bacillus</taxon>
        <taxon>Bacillus cereus group</taxon>
    </lineage>
</organism>
<feature type="domain" description="Peptidoglycan binding-like" evidence="1">
    <location>
        <begin position="72"/>
        <end position="125"/>
    </location>
</feature>
<proteinExistence type="predicted"/>
<dbReference type="Pfam" id="PF13539">
    <property type="entry name" value="Peptidase_M15_4"/>
    <property type="match status" value="1"/>
</dbReference>
<dbReference type="Gene3D" id="1.10.101.10">
    <property type="entry name" value="PGBD-like superfamily/PGBD"/>
    <property type="match status" value="2"/>
</dbReference>
<evidence type="ECO:0000313" key="3">
    <source>
        <dbReference type="EMBL" id="EJQ93791.1"/>
    </source>
</evidence>
<gene>
    <name evidence="3" type="ORF">II3_05212</name>
</gene>
<sequence>MGYLPTIKLGSTGYYVTVLQLNLSGLGVNYEKLAITGFFDEKTYKCTQIFQEKIKLNPNGIVEINTWKSLFENVKVIQEKLQSVGFYSGPLDGIFGISTTQATQEYQKKQNLYPSGDITPRTRHRLFNPDSKYEFYTSSNNIHSLHPYVKRLTKEFLDLTKANGLDVRIYSVFRSWSEQDRLFSLGRWKPGKKVTNSRGGESYHNWGLAFDAAPFENETIPWGNIKKFKQMGYLGQNLGLKWGGNFTSIVDYPHFEYSFGLSSWDLLNGIKPPILNE</sequence>
<dbReference type="GO" id="GO:0008233">
    <property type="term" value="F:peptidase activity"/>
    <property type="evidence" value="ECO:0007669"/>
    <property type="project" value="InterPro"/>
</dbReference>
<dbReference type="InterPro" id="IPR036366">
    <property type="entry name" value="PGBDSf"/>
</dbReference>